<name>A0A368T7P0_9ACTN</name>
<feature type="domain" description="Amidohydrolase-related" evidence="1">
    <location>
        <begin position="3"/>
        <end position="242"/>
    </location>
</feature>
<dbReference type="InterPro" id="IPR032466">
    <property type="entry name" value="Metal_Hydrolase"/>
</dbReference>
<keyword evidence="3" id="KW-1185">Reference proteome</keyword>
<organism evidence="2 3">
    <name type="scientific">Marinitenerispora sediminis</name>
    <dbReference type="NCBI Taxonomy" id="1931232"/>
    <lineage>
        <taxon>Bacteria</taxon>
        <taxon>Bacillati</taxon>
        <taxon>Actinomycetota</taxon>
        <taxon>Actinomycetes</taxon>
        <taxon>Streptosporangiales</taxon>
        <taxon>Nocardiopsidaceae</taxon>
        <taxon>Marinitenerispora</taxon>
    </lineage>
</organism>
<dbReference type="Pfam" id="PF04909">
    <property type="entry name" value="Amidohydro_2"/>
    <property type="match status" value="1"/>
</dbReference>
<keyword evidence="2" id="KW-0378">Hydrolase</keyword>
<dbReference type="InterPro" id="IPR006680">
    <property type="entry name" value="Amidohydro-rel"/>
</dbReference>
<dbReference type="AlphaFoldDB" id="A0A368T7P0"/>
<dbReference type="EMBL" id="QEIN01000048">
    <property type="protein sequence ID" value="RCV60059.1"/>
    <property type="molecule type" value="Genomic_DNA"/>
</dbReference>
<dbReference type="InterPro" id="IPR052358">
    <property type="entry name" value="Aro_Compnd_Degr_Hydrolases"/>
</dbReference>
<accession>A0A368T7P0</accession>
<sequence length="259" mass="26375">MFDAHLHIIGPRNPGADAGGRPAPFTVDEYLSRVAPLGVAGGAVVAGPDGGREPGPLLDALRRLGPSFVGVAELHPDTADSELRDLHAGGVRALRLDLRGGPGADLDAQVQLGMRAADLLGWPTELRVDAADLPRMAGRLTPLPRVSIDHLGLSASGLPALLDFVAGGARVKASGFGQGDLDVAAALRAVVEVNPAALMFGTALPAAGTTSPGADAERVRQALGVELAAPVFWRNALDFYGLSESPSAAGGRRSGSAVE</sequence>
<dbReference type="Gene3D" id="3.20.20.140">
    <property type="entry name" value="Metal-dependent hydrolases"/>
    <property type="match status" value="1"/>
</dbReference>
<reference evidence="2 3" key="1">
    <citation type="submission" date="2018-04" db="EMBL/GenBank/DDBJ databases">
        <title>Novel actinobacteria from marine sediment.</title>
        <authorList>
            <person name="Ng Z.Y."/>
            <person name="Tan G.Y.A."/>
        </authorList>
    </citation>
    <scope>NUCLEOTIDE SEQUENCE [LARGE SCALE GENOMIC DNA]</scope>
    <source>
        <strain evidence="2 3">TPS81</strain>
    </source>
</reference>
<evidence type="ECO:0000313" key="3">
    <source>
        <dbReference type="Proteomes" id="UP000253318"/>
    </source>
</evidence>
<dbReference type="SUPFAM" id="SSF51556">
    <property type="entry name" value="Metallo-dependent hydrolases"/>
    <property type="match status" value="1"/>
</dbReference>
<dbReference type="PANTHER" id="PTHR35563">
    <property type="entry name" value="BARREL METAL-DEPENDENT HYDROLASE, PUTATIVE (AFU_ORTHOLOGUE AFUA_1G16240)-RELATED"/>
    <property type="match status" value="1"/>
</dbReference>
<dbReference type="OrthoDB" id="5450317at2"/>
<dbReference type="RefSeq" id="WP_114398169.1">
    <property type="nucleotide sequence ID" value="NZ_QEIM01000061.1"/>
</dbReference>
<comment type="caution">
    <text evidence="2">The sequence shown here is derived from an EMBL/GenBank/DDBJ whole genome shotgun (WGS) entry which is preliminary data.</text>
</comment>
<proteinExistence type="predicted"/>
<evidence type="ECO:0000259" key="1">
    <source>
        <dbReference type="Pfam" id="PF04909"/>
    </source>
</evidence>
<dbReference type="Proteomes" id="UP000253318">
    <property type="component" value="Unassembled WGS sequence"/>
</dbReference>
<gene>
    <name evidence="2" type="ORF">DEF24_08085</name>
</gene>
<dbReference type="GO" id="GO:0016787">
    <property type="term" value="F:hydrolase activity"/>
    <property type="evidence" value="ECO:0007669"/>
    <property type="project" value="UniProtKB-KW"/>
</dbReference>
<protein>
    <submittedName>
        <fullName evidence="2">2-pyrone-4,6-dicarboxylate hydrolase</fullName>
    </submittedName>
</protein>
<dbReference type="PANTHER" id="PTHR35563:SF2">
    <property type="entry name" value="BARREL METAL-DEPENDENT HYDROLASE, PUTATIVE (AFU_ORTHOLOGUE AFUA_1G16240)-RELATED"/>
    <property type="match status" value="1"/>
</dbReference>
<evidence type="ECO:0000313" key="2">
    <source>
        <dbReference type="EMBL" id="RCV60059.1"/>
    </source>
</evidence>